<accession>Q17AI5</accession>
<proteinExistence type="predicted"/>
<evidence type="ECO:0000313" key="2">
    <source>
        <dbReference type="Proteomes" id="UP000682892"/>
    </source>
</evidence>
<protein>
    <submittedName>
        <fullName evidence="1">AAEL005298-PA</fullName>
    </submittedName>
</protein>
<reference evidence="1" key="2">
    <citation type="journal article" date="2007" name="Science">
        <title>Genome sequence of Aedes aegypti, a major arbovirus vector.</title>
        <authorList>
            <person name="Nene V."/>
            <person name="Wortman J.R."/>
            <person name="Lawson D."/>
            <person name="Haas B."/>
            <person name="Kodira C."/>
            <person name="Tu Z.J."/>
            <person name="Loftus B."/>
            <person name="Xi Z."/>
            <person name="Megy K."/>
            <person name="Grabherr M."/>
            <person name="Ren Q."/>
            <person name="Zdobnov E.M."/>
            <person name="Lobo N.F."/>
            <person name="Campbell K.S."/>
            <person name="Brown S.E."/>
            <person name="Bonaldo M.F."/>
            <person name="Zhu J."/>
            <person name="Sinkins S.P."/>
            <person name="Hogenkamp D.G."/>
            <person name="Amedeo P."/>
            <person name="Arensburger P."/>
            <person name="Atkinson P.W."/>
            <person name="Bidwell S."/>
            <person name="Biedler J."/>
            <person name="Birney E."/>
            <person name="Bruggner R.V."/>
            <person name="Costas J."/>
            <person name="Coy M.R."/>
            <person name="Crabtree J."/>
            <person name="Crawford M."/>
            <person name="Debruyn B."/>
            <person name="Decaprio D."/>
            <person name="Eiglmeier K."/>
            <person name="Eisenstadt E."/>
            <person name="El-Dorry H."/>
            <person name="Gelbart W.M."/>
            <person name="Gomes S.L."/>
            <person name="Hammond M."/>
            <person name="Hannick L.I."/>
            <person name="Hogan J.R."/>
            <person name="Holmes M.H."/>
            <person name="Jaffe D."/>
            <person name="Johnston J.S."/>
            <person name="Kennedy R.C."/>
            <person name="Koo H."/>
            <person name="Kravitz S."/>
            <person name="Kriventseva E.V."/>
            <person name="Kulp D."/>
            <person name="Labutti K."/>
            <person name="Lee E."/>
            <person name="Li S."/>
            <person name="Lovin D.D."/>
            <person name="Mao C."/>
            <person name="Mauceli E."/>
            <person name="Menck C.F."/>
            <person name="Miller J.R."/>
            <person name="Montgomery P."/>
            <person name="Mori A."/>
            <person name="Nascimento A.L."/>
            <person name="Naveira H.F."/>
            <person name="Nusbaum C."/>
            <person name="O'leary S."/>
            <person name="Orvis J."/>
            <person name="Pertea M."/>
            <person name="Quesneville H."/>
            <person name="Reidenbach K.R."/>
            <person name="Rogers Y.H."/>
            <person name="Roth C.W."/>
            <person name="Schneider J.R."/>
            <person name="Schatz M."/>
            <person name="Shumway M."/>
            <person name="Stanke M."/>
            <person name="Stinson E.O."/>
            <person name="Tubio J.M."/>
            <person name="Vanzee J.P."/>
            <person name="Verjovski-Almeida S."/>
            <person name="Werner D."/>
            <person name="White O."/>
            <person name="Wyder S."/>
            <person name="Zeng Q."/>
            <person name="Zhao Q."/>
            <person name="Zhao Y."/>
            <person name="Hill C.A."/>
            <person name="Raikhel A.S."/>
            <person name="Soares M.B."/>
            <person name="Knudson D.L."/>
            <person name="Lee N.H."/>
            <person name="Galagan J."/>
            <person name="Salzberg S.L."/>
            <person name="Paulsen I.T."/>
            <person name="Dimopoulos G."/>
            <person name="Collins F.H."/>
            <person name="Birren B."/>
            <person name="Fraser-Liggett C.M."/>
            <person name="Severson D.W."/>
        </authorList>
    </citation>
    <scope>NUCLEOTIDE SEQUENCE [LARGE SCALE GENOMIC DNA]</scope>
    <source>
        <strain evidence="1">Liverpool</strain>
    </source>
</reference>
<dbReference type="AlphaFoldDB" id="Q17AI5"/>
<dbReference type="EMBL" id="CH477335">
    <property type="protein sequence ID" value="EAT43237.1"/>
    <property type="molecule type" value="Genomic_DNA"/>
</dbReference>
<organism evidence="1 2">
    <name type="scientific">Aedes aegypti</name>
    <name type="common">Yellowfever mosquito</name>
    <name type="synonym">Culex aegypti</name>
    <dbReference type="NCBI Taxonomy" id="7159"/>
    <lineage>
        <taxon>Eukaryota</taxon>
        <taxon>Metazoa</taxon>
        <taxon>Ecdysozoa</taxon>
        <taxon>Arthropoda</taxon>
        <taxon>Hexapoda</taxon>
        <taxon>Insecta</taxon>
        <taxon>Pterygota</taxon>
        <taxon>Neoptera</taxon>
        <taxon>Endopterygota</taxon>
        <taxon>Diptera</taxon>
        <taxon>Nematocera</taxon>
        <taxon>Culicoidea</taxon>
        <taxon>Culicidae</taxon>
        <taxon>Culicinae</taxon>
        <taxon>Aedini</taxon>
        <taxon>Aedes</taxon>
        <taxon>Stegomyia</taxon>
    </lineage>
</organism>
<gene>
    <name evidence="1" type="ORF">AaeL_AAEL005298</name>
</gene>
<reference evidence="1" key="3">
    <citation type="submission" date="2012-09" db="EMBL/GenBank/DDBJ databases">
        <authorList>
            <consortium name="VectorBase"/>
        </authorList>
    </citation>
    <scope>NUCLEOTIDE SEQUENCE</scope>
    <source>
        <strain evidence="1">Liverpool</strain>
    </source>
</reference>
<dbReference type="Proteomes" id="UP000682892">
    <property type="component" value="Unassembled WGS sequence"/>
</dbReference>
<dbReference type="PhylomeDB" id="Q17AI5"/>
<dbReference type="PaxDb" id="7159-AAEL005298-PA"/>
<evidence type="ECO:0000313" key="1">
    <source>
        <dbReference type="EMBL" id="EAT43237.1"/>
    </source>
</evidence>
<reference evidence="1" key="1">
    <citation type="submission" date="2005-10" db="EMBL/GenBank/DDBJ databases">
        <authorList>
            <person name="Loftus B.J."/>
            <person name="Nene V.M."/>
            <person name="Hannick L.I."/>
            <person name="Bidwell S."/>
            <person name="Haas B."/>
            <person name="Amedeo P."/>
            <person name="Orvis J."/>
            <person name="Wortman J.R."/>
            <person name="White O.R."/>
            <person name="Salzberg S."/>
            <person name="Shumway M."/>
            <person name="Koo H."/>
            <person name="Zhao Y."/>
            <person name="Holmes M."/>
            <person name="Miller J."/>
            <person name="Schatz M."/>
            <person name="Pop M."/>
            <person name="Pai G."/>
            <person name="Utterback T."/>
            <person name="Rogers Y.-H."/>
            <person name="Kravitz S."/>
            <person name="Fraser C.M."/>
        </authorList>
    </citation>
    <scope>NUCLEOTIDE SEQUENCE</scope>
    <source>
        <strain evidence="1">Liverpool</strain>
    </source>
</reference>
<dbReference type="HOGENOM" id="CLU_3070493_0_0_1"/>
<sequence length="53" mass="6165">MIGTNLFNKDKRIECKKDQTKAPVIVLVKFVRLLQVARHRIHPQAVHTVKAKF</sequence>
<name>Q17AI5_AEDAE</name>